<evidence type="ECO:0008006" key="6">
    <source>
        <dbReference type="Google" id="ProtNLM"/>
    </source>
</evidence>
<dbReference type="PRINTS" id="PR00320">
    <property type="entry name" value="GPROTEINBRPT"/>
</dbReference>
<accession>A0AAI8PAQ3</accession>
<dbReference type="InterPro" id="IPR001680">
    <property type="entry name" value="WD40_rpt"/>
</dbReference>
<dbReference type="InterPro" id="IPR050349">
    <property type="entry name" value="WD_LIS1/nudF_dynein_reg"/>
</dbReference>
<dbReference type="SMART" id="SM00320">
    <property type="entry name" value="WD40"/>
    <property type="match status" value="8"/>
</dbReference>
<dbReference type="Gene3D" id="2.130.10.10">
    <property type="entry name" value="YVTN repeat-like/Quinoprotein amine dehydrogenase"/>
    <property type="match status" value="3"/>
</dbReference>
<dbReference type="Proteomes" id="UP000258127">
    <property type="component" value="Chromosome"/>
</dbReference>
<dbReference type="InterPro" id="IPR015943">
    <property type="entry name" value="WD40/YVTN_repeat-like_dom_sf"/>
</dbReference>
<dbReference type="PROSITE" id="PS50294">
    <property type="entry name" value="WD_REPEATS_REGION"/>
    <property type="match status" value="2"/>
</dbReference>
<feature type="repeat" description="WD" evidence="3">
    <location>
        <begin position="40"/>
        <end position="81"/>
    </location>
</feature>
<evidence type="ECO:0000313" key="4">
    <source>
        <dbReference type="EMBL" id="AXO87601.1"/>
    </source>
</evidence>
<dbReference type="PANTHER" id="PTHR44129">
    <property type="entry name" value="WD REPEAT-CONTAINING PROTEIN POP1"/>
    <property type="match status" value="1"/>
</dbReference>
<dbReference type="EMBL" id="CP031641">
    <property type="protein sequence ID" value="AXO87601.1"/>
    <property type="molecule type" value="Genomic_DNA"/>
</dbReference>
<keyword evidence="5" id="KW-1185">Reference proteome</keyword>
<gene>
    <name evidence="4" type="ORF">DZC75_06005</name>
</gene>
<feature type="repeat" description="WD" evidence="3">
    <location>
        <begin position="204"/>
        <end position="245"/>
    </location>
</feature>
<dbReference type="AlphaFoldDB" id="A0AAI8PAQ3"/>
<dbReference type="PROSITE" id="PS00678">
    <property type="entry name" value="WD_REPEATS_1"/>
    <property type="match status" value="1"/>
</dbReference>
<proteinExistence type="predicted"/>
<evidence type="ECO:0000256" key="1">
    <source>
        <dbReference type="ARBA" id="ARBA00022574"/>
    </source>
</evidence>
<reference evidence="4 5" key="1">
    <citation type="submission" date="2018-08" db="EMBL/GenBank/DDBJ databases">
        <authorList>
            <person name="Lee Y."/>
            <person name="Kakembo D."/>
        </authorList>
    </citation>
    <scope>NUCLEOTIDE SEQUENCE [LARGE SCALE GENOMIC DNA]</scope>
    <source>
        <strain evidence="4 5">JBCS1880</strain>
    </source>
</reference>
<dbReference type="CDD" id="cd00200">
    <property type="entry name" value="WD40"/>
    <property type="match status" value="1"/>
</dbReference>
<evidence type="ECO:0000313" key="5">
    <source>
        <dbReference type="Proteomes" id="UP000258127"/>
    </source>
</evidence>
<dbReference type="RefSeq" id="WP_039576191.1">
    <property type="nucleotide sequence ID" value="NZ_CP009747.1"/>
</dbReference>
<dbReference type="InterPro" id="IPR036322">
    <property type="entry name" value="WD40_repeat_dom_sf"/>
</dbReference>
<keyword evidence="1 3" id="KW-0853">WD repeat</keyword>
<evidence type="ECO:0000256" key="3">
    <source>
        <dbReference type="PROSITE-ProRule" id="PRU00221"/>
    </source>
</evidence>
<evidence type="ECO:0000256" key="2">
    <source>
        <dbReference type="ARBA" id="ARBA00022737"/>
    </source>
</evidence>
<feature type="repeat" description="WD" evidence="3">
    <location>
        <begin position="124"/>
        <end position="165"/>
    </location>
</feature>
<name>A0AAI8PAQ3_9PSED</name>
<dbReference type="InterPro" id="IPR020472">
    <property type="entry name" value="WD40_PAC1"/>
</dbReference>
<dbReference type="Pfam" id="PF00400">
    <property type="entry name" value="WD40"/>
    <property type="match status" value="6"/>
</dbReference>
<dbReference type="KEGG" id="ppv:NJ69_03280"/>
<sequence>MKHFAPISGIASFAEQYVATAGYDNQVILWDAPRKQALHRVFHDHLANQCAFNASGTRLVTASSDYTARVWEVPSMRLKAALVGHRDDVEMAAFNPAGDRIATCSRDHTIRLFEAETGACLRTLEGHSADVISISWSADGQQLVSSSDDGTIRRWNVQTGEQVERIDLGGVETDTIALASDGTIFAGDDEGRLTVIDASGTTRLQAHAAGVKRVVWDQRKGWLISLSYDRSVVLWRYEAGTLTRLAHSSLPSIIWPRSCAFLGDERIAFVTFGSTYAVWDHTTDTWDLEGIDHAISLNAVSIHNGHTYAIGDAGKLLIDGQPSTLIGSLCNFLLPFGEEMLTGGQMGQVYDAVTGRLIHQHRSPLNCATAFTRHGVAHAAVGTYTGEALIFKRDVQGQAEFVCEVSMHDNAIKGISADEEYLFSVCATAAAAFHRVDDFSLARHVEQAHERISNGCATVQGGFASIGRDLKLRIWSGDASQVYETPHVHSVKCIAASADQQVIATGSYGGTVALFDLQQRRWTHRVKPTTSGISCITYSPQDGLFLASSYDGQLYPISVSA</sequence>
<dbReference type="SUPFAM" id="SSF50978">
    <property type="entry name" value="WD40 repeat-like"/>
    <property type="match status" value="2"/>
</dbReference>
<feature type="repeat" description="WD" evidence="3">
    <location>
        <begin position="82"/>
        <end position="123"/>
    </location>
</feature>
<dbReference type="PROSITE" id="PS50082">
    <property type="entry name" value="WD_REPEATS_2"/>
    <property type="match status" value="4"/>
</dbReference>
<protein>
    <recommendedName>
        <fullName evidence="6">WD repeat-containing protein</fullName>
    </recommendedName>
</protein>
<keyword evidence="2" id="KW-0677">Repeat</keyword>
<dbReference type="InterPro" id="IPR019775">
    <property type="entry name" value="WD40_repeat_CS"/>
</dbReference>
<organism evidence="4 5">
    <name type="scientific">Pseudomonas parafulva</name>
    <dbReference type="NCBI Taxonomy" id="157782"/>
    <lineage>
        <taxon>Bacteria</taxon>
        <taxon>Pseudomonadati</taxon>
        <taxon>Pseudomonadota</taxon>
        <taxon>Gammaproteobacteria</taxon>
        <taxon>Pseudomonadales</taxon>
        <taxon>Pseudomonadaceae</taxon>
        <taxon>Pseudomonas</taxon>
    </lineage>
</organism>